<evidence type="ECO:0000313" key="1">
    <source>
        <dbReference type="EMBL" id="JAH48040.1"/>
    </source>
</evidence>
<sequence>MCSAQNIFCLYVHPSFQYLLNRKGFWGFAIRLIPLVCGIAA</sequence>
<dbReference type="EMBL" id="GBXM01060537">
    <property type="protein sequence ID" value="JAH48040.1"/>
    <property type="molecule type" value="Transcribed_RNA"/>
</dbReference>
<name>A0A0E9T4Y9_ANGAN</name>
<reference evidence="1" key="2">
    <citation type="journal article" date="2015" name="Fish Shellfish Immunol.">
        <title>Early steps in the European eel (Anguilla anguilla)-Vibrio vulnificus interaction in the gills: Role of the RtxA13 toxin.</title>
        <authorList>
            <person name="Callol A."/>
            <person name="Pajuelo D."/>
            <person name="Ebbesson L."/>
            <person name="Teles M."/>
            <person name="MacKenzie S."/>
            <person name="Amaro C."/>
        </authorList>
    </citation>
    <scope>NUCLEOTIDE SEQUENCE</scope>
</reference>
<reference evidence="1" key="1">
    <citation type="submission" date="2014-11" db="EMBL/GenBank/DDBJ databases">
        <authorList>
            <person name="Amaro Gonzalez C."/>
        </authorList>
    </citation>
    <scope>NUCLEOTIDE SEQUENCE</scope>
</reference>
<proteinExistence type="predicted"/>
<organism evidence="1">
    <name type="scientific">Anguilla anguilla</name>
    <name type="common">European freshwater eel</name>
    <name type="synonym">Muraena anguilla</name>
    <dbReference type="NCBI Taxonomy" id="7936"/>
    <lineage>
        <taxon>Eukaryota</taxon>
        <taxon>Metazoa</taxon>
        <taxon>Chordata</taxon>
        <taxon>Craniata</taxon>
        <taxon>Vertebrata</taxon>
        <taxon>Euteleostomi</taxon>
        <taxon>Actinopterygii</taxon>
        <taxon>Neopterygii</taxon>
        <taxon>Teleostei</taxon>
        <taxon>Anguilliformes</taxon>
        <taxon>Anguillidae</taxon>
        <taxon>Anguilla</taxon>
    </lineage>
</organism>
<accession>A0A0E9T4Y9</accession>
<protein>
    <submittedName>
        <fullName evidence="1">Uncharacterized protein</fullName>
    </submittedName>
</protein>
<dbReference type="AlphaFoldDB" id="A0A0E9T4Y9"/>